<dbReference type="EMBL" id="VUJU01000266">
    <property type="protein sequence ID" value="KAF0771669.1"/>
    <property type="molecule type" value="Genomic_DNA"/>
</dbReference>
<protein>
    <submittedName>
        <fullName evidence="3">Activity-regulated cytoskeleton-associated protein</fullName>
    </submittedName>
</protein>
<name>A0A6G0ZKC5_APHCR</name>
<feature type="region of interest" description="Disordered" evidence="1">
    <location>
        <begin position="421"/>
        <end position="445"/>
    </location>
</feature>
<dbReference type="OrthoDB" id="6782657at2759"/>
<evidence type="ECO:0000313" key="4">
    <source>
        <dbReference type="Proteomes" id="UP000478052"/>
    </source>
</evidence>
<feature type="compositionally biased region" description="Polar residues" evidence="1">
    <location>
        <begin position="111"/>
        <end position="127"/>
    </location>
</feature>
<dbReference type="Pfam" id="PF03732">
    <property type="entry name" value="Retrotrans_gag"/>
    <property type="match status" value="1"/>
</dbReference>
<dbReference type="Proteomes" id="UP000478052">
    <property type="component" value="Unassembled WGS sequence"/>
</dbReference>
<evidence type="ECO:0000259" key="2">
    <source>
        <dbReference type="Pfam" id="PF03732"/>
    </source>
</evidence>
<proteinExistence type="predicted"/>
<evidence type="ECO:0000313" key="3">
    <source>
        <dbReference type="EMBL" id="KAF0771669.1"/>
    </source>
</evidence>
<dbReference type="InterPro" id="IPR005162">
    <property type="entry name" value="Retrotrans_gag_dom"/>
</dbReference>
<keyword evidence="4" id="KW-1185">Reference proteome</keyword>
<sequence length="445" mass="50247">MVNTSLVQLTWNQLRLECVGRGISVYASKEDLLLRLEQHNRETVRDPGNVWFYPDRPSVTELTGGVDGLHASPVREVAATSELYRTPSEDSVPSPSGGRTPAAGQPPLRSHLQSTENRAGSASVLNDDNNTVYKTAVEQLTTSTPKLRQHSNDTKTFEFETCLLALETTVSEITTERRTATSQQPLRSDVPWPENPPSPAHATSLDSYRPPRSYFTPHESLDDRVGLQTGNVSCYTPYATSVQEQRSVLIPYQNLLLARTWLPEFTGTWVENPVRFLDDAESILKQARIHPSGWCKTVEPQFKGVASTWCNNIKTLHLSWDEFRVEFLDHFDNPQIRSKLYVDLISIRQTSKQSLTEFVLIKNQLACRVNSLQSESDLVSIVAGLTYNTFRMHILLHRPLTFSELRRIAYVLDPVMDVINPPVKQRTSKPKREAANNPQKPPKSK</sequence>
<feature type="region of interest" description="Disordered" evidence="1">
    <location>
        <begin position="80"/>
        <end position="127"/>
    </location>
</feature>
<comment type="caution">
    <text evidence="3">The sequence shown here is derived from an EMBL/GenBank/DDBJ whole genome shotgun (WGS) entry which is preliminary data.</text>
</comment>
<dbReference type="AlphaFoldDB" id="A0A6G0ZKC5"/>
<organism evidence="3 4">
    <name type="scientific">Aphis craccivora</name>
    <name type="common">Cowpea aphid</name>
    <dbReference type="NCBI Taxonomy" id="307492"/>
    <lineage>
        <taxon>Eukaryota</taxon>
        <taxon>Metazoa</taxon>
        <taxon>Ecdysozoa</taxon>
        <taxon>Arthropoda</taxon>
        <taxon>Hexapoda</taxon>
        <taxon>Insecta</taxon>
        <taxon>Pterygota</taxon>
        <taxon>Neoptera</taxon>
        <taxon>Paraneoptera</taxon>
        <taxon>Hemiptera</taxon>
        <taxon>Sternorrhyncha</taxon>
        <taxon>Aphidomorpha</taxon>
        <taxon>Aphidoidea</taxon>
        <taxon>Aphididae</taxon>
        <taxon>Aphidini</taxon>
        <taxon>Aphis</taxon>
        <taxon>Aphis</taxon>
    </lineage>
</organism>
<gene>
    <name evidence="3" type="ORF">FWK35_00023376</name>
</gene>
<accession>A0A6G0ZKC5</accession>
<feature type="domain" description="Retrotransposon gag" evidence="2">
    <location>
        <begin position="301"/>
        <end position="386"/>
    </location>
</feature>
<evidence type="ECO:0000256" key="1">
    <source>
        <dbReference type="SAM" id="MobiDB-lite"/>
    </source>
</evidence>
<reference evidence="3 4" key="1">
    <citation type="submission" date="2019-08" db="EMBL/GenBank/DDBJ databases">
        <title>Whole genome of Aphis craccivora.</title>
        <authorList>
            <person name="Voronova N.V."/>
            <person name="Shulinski R.S."/>
            <person name="Bandarenka Y.V."/>
            <person name="Zhorov D.G."/>
            <person name="Warner D."/>
        </authorList>
    </citation>
    <scope>NUCLEOTIDE SEQUENCE [LARGE SCALE GENOMIC DNA]</scope>
    <source>
        <strain evidence="3">180601</strain>
        <tissue evidence="3">Whole Body</tissue>
    </source>
</reference>
<feature type="region of interest" description="Disordered" evidence="1">
    <location>
        <begin position="173"/>
        <end position="213"/>
    </location>
</feature>